<dbReference type="EMBL" id="JAGKQM010000001">
    <property type="protein sequence ID" value="KAH0942477.1"/>
    <property type="molecule type" value="Genomic_DNA"/>
</dbReference>
<comment type="caution">
    <text evidence="2">The sequence shown here is derived from an EMBL/GenBank/DDBJ whole genome shotgun (WGS) entry which is preliminary data.</text>
</comment>
<accession>A0ABQ8ELB9</accession>
<proteinExistence type="predicted"/>
<sequence>APRAFLARSKRRSHSLATLDSDSCDEPPSQLTDFSAVSLSFFTFSLISQPSSSTIILLTNDSISTLETTSSDISFLDRMAIPSSSLSNRPGNHWNAANYAFKNRVPTTLNRLRGDGPPKRTVAGSTRAPKPVPLSGYLRESRRFQMRCKARTPQVACLTNPKPDG</sequence>
<reference evidence="2 3" key="1">
    <citation type="submission" date="2021-05" db="EMBL/GenBank/DDBJ databases">
        <title>Genome Assembly of Synthetic Allotetraploid Brassica napus Reveals Homoeologous Exchanges between Subgenomes.</title>
        <authorList>
            <person name="Davis J.T."/>
        </authorList>
    </citation>
    <scope>NUCLEOTIDE SEQUENCE [LARGE SCALE GENOMIC DNA]</scope>
    <source>
        <strain evidence="3">cv. Da-Ae</strain>
        <tissue evidence="2">Seedling</tissue>
    </source>
</reference>
<dbReference type="Proteomes" id="UP000824890">
    <property type="component" value="Unassembled WGS sequence"/>
</dbReference>
<gene>
    <name evidence="2" type="ORF">HID58_002114</name>
</gene>
<name>A0ABQ8ELB9_BRANA</name>
<keyword evidence="3" id="KW-1185">Reference proteome</keyword>
<evidence type="ECO:0000256" key="1">
    <source>
        <dbReference type="SAM" id="MobiDB-lite"/>
    </source>
</evidence>
<organism evidence="2 3">
    <name type="scientific">Brassica napus</name>
    <name type="common">Rape</name>
    <dbReference type="NCBI Taxonomy" id="3708"/>
    <lineage>
        <taxon>Eukaryota</taxon>
        <taxon>Viridiplantae</taxon>
        <taxon>Streptophyta</taxon>
        <taxon>Embryophyta</taxon>
        <taxon>Tracheophyta</taxon>
        <taxon>Spermatophyta</taxon>
        <taxon>Magnoliopsida</taxon>
        <taxon>eudicotyledons</taxon>
        <taxon>Gunneridae</taxon>
        <taxon>Pentapetalae</taxon>
        <taxon>rosids</taxon>
        <taxon>malvids</taxon>
        <taxon>Brassicales</taxon>
        <taxon>Brassicaceae</taxon>
        <taxon>Brassiceae</taxon>
        <taxon>Brassica</taxon>
    </lineage>
</organism>
<evidence type="ECO:0000313" key="2">
    <source>
        <dbReference type="EMBL" id="KAH0942477.1"/>
    </source>
</evidence>
<protein>
    <submittedName>
        <fullName evidence="2">Uncharacterized protein</fullName>
    </submittedName>
</protein>
<feature type="region of interest" description="Disordered" evidence="1">
    <location>
        <begin position="108"/>
        <end position="134"/>
    </location>
</feature>
<evidence type="ECO:0000313" key="3">
    <source>
        <dbReference type="Proteomes" id="UP000824890"/>
    </source>
</evidence>
<feature type="non-terminal residue" evidence="2">
    <location>
        <position position="1"/>
    </location>
</feature>